<dbReference type="InterPro" id="IPR002577">
    <property type="entry name" value="HTH_HxlR"/>
</dbReference>
<dbReference type="Proteomes" id="UP000319812">
    <property type="component" value="Unassembled WGS sequence"/>
</dbReference>
<evidence type="ECO:0000256" key="1">
    <source>
        <dbReference type="ARBA" id="ARBA00023015"/>
    </source>
</evidence>
<sequence>MTDWGYKQFCPVAMASEVLGTRWTPLIIRELLCGSHRFNDLRRGLPHISPALLSKRLRELEEQGIVSRQHDSENGSPFYRLTDSGEALHPVIMALGCWGQRWLEAQLSMKNLDPSLLMWDMRRHLDPSPLPPRQVTIQILYHDVTPRHSKWWLVIDKLGTDGAVDLCRKNPGHDIDLYVVSDLRSMTAIWMGLMTVKEAVDSGKLQLTGASHLKTSMQNWLGLSPFAGESGHVSS</sequence>
<keyword evidence="1" id="KW-0805">Transcription regulation</keyword>
<proteinExistence type="predicted"/>
<dbReference type="PANTHER" id="PTHR33204">
    <property type="entry name" value="TRANSCRIPTIONAL REGULATOR, MARR FAMILY"/>
    <property type="match status" value="1"/>
</dbReference>
<dbReference type="Gene3D" id="1.10.10.10">
    <property type="entry name" value="Winged helix-like DNA-binding domain superfamily/Winged helix DNA-binding domain"/>
    <property type="match status" value="1"/>
</dbReference>
<dbReference type="InterPro" id="IPR036388">
    <property type="entry name" value="WH-like_DNA-bd_sf"/>
</dbReference>
<dbReference type="InterPro" id="IPR011991">
    <property type="entry name" value="ArsR-like_HTH"/>
</dbReference>
<dbReference type="EMBL" id="BJOC01000011">
    <property type="protein sequence ID" value="GED21715.1"/>
    <property type="molecule type" value="Genomic_DNA"/>
</dbReference>
<dbReference type="GO" id="GO:0003677">
    <property type="term" value="F:DNA binding"/>
    <property type="evidence" value="ECO:0007669"/>
    <property type="project" value="UniProtKB-KW"/>
</dbReference>
<dbReference type="SUPFAM" id="SSF46785">
    <property type="entry name" value="Winged helix' DNA-binding domain"/>
    <property type="match status" value="1"/>
</dbReference>
<name>A0A4Y4EZC5_9GAMM</name>
<evidence type="ECO:0000313" key="6">
    <source>
        <dbReference type="Proteomes" id="UP000319812"/>
    </source>
</evidence>
<dbReference type="PANTHER" id="PTHR33204:SF18">
    <property type="entry name" value="TRANSCRIPTIONAL REGULATORY PROTEIN"/>
    <property type="match status" value="1"/>
</dbReference>
<protein>
    <submittedName>
        <fullName evidence="5">HxlR family transcriptional regulator</fullName>
    </submittedName>
</protein>
<gene>
    <name evidence="5" type="ORF">HHA01_06920</name>
</gene>
<evidence type="ECO:0000259" key="4">
    <source>
        <dbReference type="PROSITE" id="PS51118"/>
    </source>
</evidence>
<dbReference type="Pfam" id="PF01638">
    <property type="entry name" value="HxlR"/>
    <property type="match status" value="1"/>
</dbReference>
<feature type="domain" description="HTH hxlR-type" evidence="4">
    <location>
        <begin position="10"/>
        <end position="107"/>
    </location>
</feature>
<keyword evidence="3" id="KW-0804">Transcription</keyword>
<accession>A0A4Y4EZC5</accession>
<organism evidence="5 6">
    <name type="scientific">Halomonas halmophila</name>
    <dbReference type="NCBI Taxonomy" id="252"/>
    <lineage>
        <taxon>Bacteria</taxon>
        <taxon>Pseudomonadati</taxon>
        <taxon>Pseudomonadota</taxon>
        <taxon>Gammaproteobacteria</taxon>
        <taxon>Oceanospirillales</taxon>
        <taxon>Halomonadaceae</taxon>
        <taxon>Halomonas</taxon>
    </lineage>
</organism>
<keyword evidence="2" id="KW-0238">DNA-binding</keyword>
<evidence type="ECO:0000256" key="2">
    <source>
        <dbReference type="ARBA" id="ARBA00023125"/>
    </source>
</evidence>
<evidence type="ECO:0000256" key="3">
    <source>
        <dbReference type="ARBA" id="ARBA00023163"/>
    </source>
</evidence>
<reference evidence="5 6" key="1">
    <citation type="submission" date="2019-06" db="EMBL/GenBank/DDBJ databases">
        <title>Whole genome shotgun sequence of Halomonas halmophila NBRC 15537.</title>
        <authorList>
            <person name="Hosoyama A."/>
            <person name="Uohara A."/>
            <person name="Ohji S."/>
            <person name="Ichikawa N."/>
        </authorList>
    </citation>
    <scope>NUCLEOTIDE SEQUENCE [LARGE SCALE GENOMIC DNA]</scope>
    <source>
        <strain evidence="5 6">NBRC 15537</strain>
    </source>
</reference>
<keyword evidence="6" id="KW-1185">Reference proteome</keyword>
<dbReference type="CDD" id="cd00090">
    <property type="entry name" value="HTH_ARSR"/>
    <property type="match status" value="1"/>
</dbReference>
<dbReference type="SUPFAM" id="SSF55718">
    <property type="entry name" value="SCP-like"/>
    <property type="match status" value="1"/>
</dbReference>
<dbReference type="InterPro" id="IPR036527">
    <property type="entry name" value="SCP2_sterol-bd_dom_sf"/>
</dbReference>
<dbReference type="PROSITE" id="PS51118">
    <property type="entry name" value="HTH_HXLR"/>
    <property type="match status" value="1"/>
</dbReference>
<dbReference type="InterPro" id="IPR036390">
    <property type="entry name" value="WH_DNA-bd_sf"/>
</dbReference>
<comment type="caution">
    <text evidence="5">The sequence shown here is derived from an EMBL/GenBank/DDBJ whole genome shotgun (WGS) entry which is preliminary data.</text>
</comment>
<dbReference type="AlphaFoldDB" id="A0A4Y4EZC5"/>
<evidence type="ECO:0000313" key="5">
    <source>
        <dbReference type="EMBL" id="GED21715.1"/>
    </source>
</evidence>
<dbReference type="OrthoDB" id="9807069at2"/>
<dbReference type="GO" id="GO:0006355">
    <property type="term" value="P:regulation of DNA-templated transcription"/>
    <property type="evidence" value="ECO:0007669"/>
    <property type="project" value="UniProtKB-ARBA"/>
</dbReference>